<name>A0ABS7CMW1_9BACL</name>
<sequence length="111" mass="11801">LRVANLLVGNEETDAGLEITIIGPEIRFEGPALISICGGDLSPTLNGTPLPLWRTIYAPEGSRLKFGRMSRGCRAYLAVGGGLDVPLEMNSRSTYLRAGIGGFQGRALRLG</sequence>
<dbReference type="PANTHER" id="PTHR43309:SF5">
    <property type="entry name" value="5-OXOPROLINASE SUBUNIT C"/>
    <property type="match status" value="1"/>
</dbReference>
<reference evidence="5 6" key="1">
    <citation type="submission" date="2021-07" db="EMBL/GenBank/DDBJ databases">
        <title>Paenibacillus radiodurans sp. nov., isolated from the southeastern edge of Tengger Desert.</title>
        <authorList>
            <person name="Zhang G."/>
        </authorList>
    </citation>
    <scope>NUCLEOTIDE SEQUENCE [LARGE SCALE GENOMIC DNA]</scope>
    <source>
        <strain evidence="5 6">CCM 7311</strain>
    </source>
</reference>
<evidence type="ECO:0000256" key="1">
    <source>
        <dbReference type="ARBA" id="ARBA00022741"/>
    </source>
</evidence>
<evidence type="ECO:0000256" key="2">
    <source>
        <dbReference type="ARBA" id="ARBA00022801"/>
    </source>
</evidence>
<feature type="non-terminal residue" evidence="5">
    <location>
        <position position="111"/>
    </location>
</feature>
<evidence type="ECO:0000313" key="6">
    <source>
        <dbReference type="Proteomes" id="UP001519887"/>
    </source>
</evidence>
<dbReference type="PANTHER" id="PTHR43309">
    <property type="entry name" value="5-OXOPROLINASE SUBUNIT C"/>
    <property type="match status" value="1"/>
</dbReference>
<evidence type="ECO:0000259" key="4">
    <source>
        <dbReference type="SMART" id="SM00797"/>
    </source>
</evidence>
<comment type="caution">
    <text evidence="5">The sequence shown here is derived from an EMBL/GenBank/DDBJ whole genome shotgun (WGS) entry which is preliminary data.</text>
</comment>
<proteinExistence type="predicted"/>
<dbReference type="SMART" id="SM00797">
    <property type="entry name" value="AHS2"/>
    <property type="match status" value="1"/>
</dbReference>
<gene>
    <name evidence="5" type="ORF">K0U00_50305</name>
</gene>
<organism evidence="5 6">
    <name type="scientific">Paenibacillus sepulcri</name>
    <dbReference type="NCBI Taxonomy" id="359917"/>
    <lineage>
        <taxon>Bacteria</taxon>
        <taxon>Bacillati</taxon>
        <taxon>Bacillota</taxon>
        <taxon>Bacilli</taxon>
        <taxon>Bacillales</taxon>
        <taxon>Paenibacillaceae</taxon>
        <taxon>Paenibacillus</taxon>
    </lineage>
</organism>
<dbReference type="InterPro" id="IPR003778">
    <property type="entry name" value="CT_A_B"/>
</dbReference>
<feature type="domain" description="Carboxyltransferase" evidence="4">
    <location>
        <begin position="1"/>
        <end position="111"/>
    </location>
</feature>
<dbReference type="EMBL" id="JAHZIK010003756">
    <property type="protein sequence ID" value="MBW7462274.1"/>
    <property type="molecule type" value="Genomic_DNA"/>
</dbReference>
<keyword evidence="1" id="KW-0547">Nucleotide-binding</keyword>
<feature type="non-terminal residue" evidence="5">
    <location>
        <position position="1"/>
    </location>
</feature>
<evidence type="ECO:0000256" key="3">
    <source>
        <dbReference type="ARBA" id="ARBA00022840"/>
    </source>
</evidence>
<dbReference type="Proteomes" id="UP001519887">
    <property type="component" value="Unassembled WGS sequence"/>
</dbReference>
<protein>
    <submittedName>
        <fullName evidence="5">Biotin-dependent carboxyltransferase family protein</fullName>
    </submittedName>
</protein>
<keyword evidence="6" id="KW-1185">Reference proteome</keyword>
<accession>A0ABS7CMW1</accession>
<dbReference type="Pfam" id="PF02626">
    <property type="entry name" value="CT_A_B"/>
    <property type="match status" value="1"/>
</dbReference>
<keyword evidence="3" id="KW-0067">ATP-binding</keyword>
<evidence type="ECO:0000313" key="5">
    <source>
        <dbReference type="EMBL" id="MBW7462274.1"/>
    </source>
</evidence>
<keyword evidence="2" id="KW-0378">Hydrolase</keyword>
<dbReference type="InterPro" id="IPR052708">
    <property type="entry name" value="PxpC"/>
</dbReference>